<name>A0A922M3H5_SPOEX</name>
<reference evidence="2" key="1">
    <citation type="journal article" date="2021" name="G3 (Bethesda)">
        <title>Genome and transcriptome analysis of the beet armyworm Spodoptera exigua reveals targets for pest control. .</title>
        <authorList>
            <person name="Simon S."/>
            <person name="Breeschoten T."/>
            <person name="Jansen H.J."/>
            <person name="Dirks R.P."/>
            <person name="Schranz M.E."/>
            <person name="Ros V.I.D."/>
        </authorList>
    </citation>
    <scope>NUCLEOTIDE SEQUENCE</scope>
    <source>
        <strain evidence="2">TB_SE_WUR_2020</strain>
    </source>
</reference>
<organism evidence="2 3">
    <name type="scientific">Spodoptera exigua</name>
    <name type="common">Beet armyworm</name>
    <name type="synonym">Noctua fulgens</name>
    <dbReference type="NCBI Taxonomy" id="7107"/>
    <lineage>
        <taxon>Eukaryota</taxon>
        <taxon>Metazoa</taxon>
        <taxon>Ecdysozoa</taxon>
        <taxon>Arthropoda</taxon>
        <taxon>Hexapoda</taxon>
        <taxon>Insecta</taxon>
        <taxon>Pterygota</taxon>
        <taxon>Neoptera</taxon>
        <taxon>Endopterygota</taxon>
        <taxon>Lepidoptera</taxon>
        <taxon>Glossata</taxon>
        <taxon>Ditrysia</taxon>
        <taxon>Noctuoidea</taxon>
        <taxon>Noctuidae</taxon>
        <taxon>Amphipyrinae</taxon>
        <taxon>Spodoptera</taxon>
    </lineage>
</organism>
<accession>A0A922M3H5</accession>
<gene>
    <name evidence="2" type="ORF">HF086_009002</name>
</gene>
<feature type="domain" description="MULE transposase" evidence="1">
    <location>
        <begin position="749"/>
        <end position="827"/>
    </location>
</feature>
<dbReference type="Pfam" id="PF10551">
    <property type="entry name" value="MULE"/>
    <property type="match status" value="1"/>
</dbReference>
<evidence type="ECO:0000313" key="2">
    <source>
        <dbReference type="EMBL" id="KAH9629666.1"/>
    </source>
</evidence>
<sequence>MPVDKTSDETISDLRKQRGSLKGRITQFKKFVDSFQGATLTPLQVEEFKVRIQAASDLFSKFNAIETELESFLSDAEFQTNSEYVNSLESIYFTAIAGANCLIHSVETSSRIPDDSACRKPNVKLPEIKLPIFDGSCDNWLEFKHSYSTMIHKRSDLDEIQKFHYLRSALTGSALQVISALEFSPANYIHAWELLENRFHNERLLVNNHVKALFNSATLKSESSTQIRKLIDTILRNLRALNPLDEPTEKWDTLIIYLIVTKLDVSTEREWEKHKGAMSLGVKDKVKLDDLLSFLRNRADMLDMITANHSKPKEVSQITTSDKKSDNKYHNRSLNRIHSYVSSKDDLITGDDDHHQLLSICQRTSEVLQSGCFPLRKWTFNSDTYQSESVDHFIGEHSQTKTLGLGWHNTDDDLYFATNIDNNYSKLTKRVMLSILSQIYDPLGLLSPVVIIPKLLLQKLWLSKIDWDTPVPMDIVKIWHNFVETLKYLKDIRIIRHVRGAYAQYTELHIFSDASQDAYGACAYIRTYSDNSDVTVRLLCAKSKVAPLKSISIPRLELCGALIGAKLYKKIVESLRLEFSKVYFWTDSTIVMGWLKMSPHLLKTFVQNRVSEVNELTGDSVWLHVGSKDNPADLLSRGYSLDLLKDCELWWNGPPYLRNLDDFDNRSDITDVQNLPELKGKQTCLLTTEYEDLIDFERYGSFSKLKRVGAYILRFIDNTRIKKIDKDNRRTGSLSVSECNAAQKMLIRQLYSIHAHNEKSKSVTPIIFSLLPDKSQETYAILLRLIKSVFPVWKPLKVTMDYEKAAMNAVAKVYNGIEIKGCYFHYNRCLFRKAKQFKISTPFKKRHVSRCAGIARLPAELTASGIEYVMRKSPPGTEIEKFNAYFKTQWLEKTNFNKTCCCNKEQLRTTNNLEGWHSRINRYIGKKNTTIANLLDTLIKETKITNIFKTNSKKAKIYLEIDHEIDSAVSDLKSGLITVGHCVELISPYAFKF</sequence>
<comment type="caution">
    <text evidence="2">The sequence shown here is derived from an EMBL/GenBank/DDBJ whole genome shotgun (WGS) entry which is preliminary data.</text>
</comment>
<dbReference type="PANTHER" id="PTHR47331">
    <property type="entry name" value="PHD-TYPE DOMAIN-CONTAINING PROTEIN"/>
    <property type="match status" value="1"/>
</dbReference>
<evidence type="ECO:0000313" key="3">
    <source>
        <dbReference type="Proteomes" id="UP000814243"/>
    </source>
</evidence>
<dbReference type="AlphaFoldDB" id="A0A922M3H5"/>
<dbReference type="EMBL" id="JACEFF010000854">
    <property type="protein sequence ID" value="KAH9629666.1"/>
    <property type="molecule type" value="Genomic_DNA"/>
</dbReference>
<dbReference type="Pfam" id="PF03564">
    <property type="entry name" value="DUF1759"/>
    <property type="match status" value="1"/>
</dbReference>
<protein>
    <recommendedName>
        <fullName evidence="1">MULE transposase domain-containing protein</fullName>
    </recommendedName>
</protein>
<dbReference type="InterPro" id="IPR008042">
    <property type="entry name" value="Retrotrans_Pao"/>
</dbReference>
<dbReference type="PANTHER" id="PTHR47331:SF4">
    <property type="entry name" value="PEPTIDASE S1 DOMAIN-CONTAINING PROTEIN"/>
    <property type="match status" value="1"/>
</dbReference>
<dbReference type="InterPro" id="IPR018289">
    <property type="entry name" value="MULE_transposase_dom"/>
</dbReference>
<evidence type="ECO:0000259" key="1">
    <source>
        <dbReference type="Pfam" id="PF10551"/>
    </source>
</evidence>
<dbReference type="Proteomes" id="UP000814243">
    <property type="component" value="Unassembled WGS sequence"/>
</dbReference>
<dbReference type="Pfam" id="PF05380">
    <property type="entry name" value="Peptidase_A17"/>
    <property type="match status" value="1"/>
</dbReference>
<proteinExistence type="predicted"/>
<dbReference type="InterPro" id="IPR005312">
    <property type="entry name" value="DUF1759"/>
</dbReference>